<dbReference type="GO" id="GO:0005783">
    <property type="term" value="C:endoplasmic reticulum"/>
    <property type="evidence" value="ECO:0007669"/>
    <property type="project" value="TreeGrafter"/>
</dbReference>
<proteinExistence type="predicted"/>
<dbReference type="PANTHER" id="PTHR13315:SF4">
    <property type="entry name" value="METALLOPHOSPHOESTERASE, ISOFORM E"/>
    <property type="match status" value="1"/>
</dbReference>
<evidence type="ECO:0000259" key="6">
    <source>
        <dbReference type="Pfam" id="PF00149"/>
    </source>
</evidence>
<dbReference type="InterPro" id="IPR033308">
    <property type="entry name" value="PGAP5/Cdc1/Ted1"/>
</dbReference>
<organism evidence="7 8">
    <name type="scientific">Hondaea fermentalgiana</name>
    <dbReference type="NCBI Taxonomy" id="2315210"/>
    <lineage>
        <taxon>Eukaryota</taxon>
        <taxon>Sar</taxon>
        <taxon>Stramenopiles</taxon>
        <taxon>Bigyra</taxon>
        <taxon>Labyrinthulomycetes</taxon>
        <taxon>Thraustochytrida</taxon>
        <taxon>Thraustochytriidae</taxon>
        <taxon>Hondaea</taxon>
    </lineage>
</organism>
<dbReference type="Proteomes" id="UP000241890">
    <property type="component" value="Unassembled WGS sequence"/>
</dbReference>
<evidence type="ECO:0000313" key="8">
    <source>
        <dbReference type="Proteomes" id="UP000241890"/>
    </source>
</evidence>
<feature type="transmembrane region" description="Helical" evidence="5">
    <location>
        <begin position="348"/>
        <end position="367"/>
    </location>
</feature>
<evidence type="ECO:0000256" key="1">
    <source>
        <dbReference type="ARBA" id="ARBA00004141"/>
    </source>
</evidence>
<dbReference type="GO" id="GO:0016787">
    <property type="term" value="F:hydrolase activity"/>
    <property type="evidence" value="ECO:0007669"/>
    <property type="project" value="InterPro"/>
</dbReference>
<dbReference type="EMBL" id="BEYU01000067">
    <property type="protein sequence ID" value="GBG29889.1"/>
    <property type="molecule type" value="Genomic_DNA"/>
</dbReference>
<dbReference type="SUPFAM" id="SSF56300">
    <property type="entry name" value="Metallo-dependent phosphatases"/>
    <property type="match status" value="1"/>
</dbReference>
<dbReference type="PANTHER" id="PTHR13315">
    <property type="entry name" value="METALLO PHOSPHOESTERASE RELATED"/>
    <property type="match status" value="1"/>
</dbReference>
<keyword evidence="8" id="KW-1185">Reference proteome</keyword>
<evidence type="ECO:0000256" key="3">
    <source>
        <dbReference type="ARBA" id="ARBA00022989"/>
    </source>
</evidence>
<name>A0A2R5GHS3_9STRA</name>
<evidence type="ECO:0000256" key="5">
    <source>
        <dbReference type="SAM" id="Phobius"/>
    </source>
</evidence>
<gene>
    <name evidence="7" type="ORF">FCC1311_061092</name>
</gene>
<protein>
    <submittedName>
        <fullName evidence="7">Metallophosphoesterase 1</fullName>
    </submittedName>
</protein>
<comment type="caution">
    <text evidence="7">The sequence shown here is derived from an EMBL/GenBank/DDBJ whole genome shotgun (WGS) entry which is preliminary data.</text>
</comment>
<comment type="subcellular location">
    <subcellularLocation>
        <location evidence="1">Membrane</location>
        <topology evidence="1">Multi-pass membrane protein</topology>
    </subcellularLocation>
</comment>
<dbReference type="GO" id="GO:0016020">
    <property type="term" value="C:membrane"/>
    <property type="evidence" value="ECO:0007669"/>
    <property type="project" value="UniProtKB-SubCell"/>
</dbReference>
<dbReference type="AlphaFoldDB" id="A0A2R5GHS3"/>
<evidence type="ECO:0000313" key="7">
    <source>
        <dbReference type="EMBL" id="GBG29889.1"/>
    </source>
</evidence>
<keyword evidence="4 5" id="KW-0472">Membrane</keyword>
<reference evidence="7 8" key="1">
    <citation type="submission" date="2017-12" db="EMBL/GenBank/DDBJ databases">
        <title>Sequencing, de novo assembly and annotation of complete genome of a new Thraustochytrid species, strain FCC1311.</title>
        <authorList>
            <person name="Sedici K."/>
            <person name="Godart F."/>
            <person name="Aiese Cigliano R."/>
            <person name="Sanseverino W."/>
            <person name="Barakat M."/>
            <person name="Ortet P."/>
            <person name="Marechal E."/>
            <person name="Cagnac O."/>
            <person name="Amato A."/>
        </authorList>
    </citation>
    <scope>NUCLEOTIDE SEQUENCE [LARGE SCALE GENOMIC DNA]</scope>
</reference>
<dbReference type="OrthoDB" id="5977743at2759"/>
<evidence type="ECO:0000256" key="4">
    <source>
        <dbReference type="ARBA" id="ARBA00023136"/>
    </source>
</evidence>
<dbReference type="InterPro" id="IPR004843">
    <property type="entry name" value="Calcineurin-like_PHP"/>
</dbReference>
<dbReference type="Pfam" id="PF00149">
    <property type="entry name" value="Metallophos"/>
    <property type="match status" value="1"/>
</dbReference>
<feature type="domain" description="Calcineurin-like phosphoesterase" evidence="6">
    <location>
        <begin position="57"/>
        <end position="286"/>
    </location>
</feature>
<evidence type="ECO:0000256" key="2">
    <source>
        <dbReference type="ARBA" id="ARBA00022692"/>
    </source>
</evidence>
<dbReference type="Gene3D" id="3.60.21.10">
    <property type="match status" value="1"/>
</dbReference>
<dbReference type="InterPro" id="IPR029052">
    <property type="entry name" value="Metallo-depent_PP-like"/>
</dbReference>
<accession>A0A2R5GHS3</accession>
<keyword evidence="3 5" id="KW-1133">Transmembrane helix</keyword>
<sequence length="479" mass="52676">MLLDWRLWRARHALVLTWTLALVIGEAGVFWAASYRCASVDGRREPISATSRDAINVAVVADPQLTDAFSYGQRPGSLTLWLTEFYSDLYMRRAYRLAVRAHAPSKVVFVGDLFDGGRVANEASYARHVERFKAIFGADWSTFIFAAGNHDVGLGRYFAASAADQFRKFFGPRSHETSVCGKRLVVLDGPSLVNGRYGVQADQFAMSEASAVVNAMQDRSKGVLLFTHIPLWRAPGVSCGPEARRFKTNLAQGAGISYQNLLDRETSSLLLEKLGPELIVSGDDHDNCIVSHTTSVGVTREYTVATFSWLQGVRRPGFAIVRLEGCKEPLSGIQKEARMQVCGLPDQLAVYLGYILLACASIIFLAARRGVQLRFLQRGSQHRIESDASARVAASDLKQAPDMVRASADATPATILRKRTSQLPLFVIVEEGSERGGEDLRASAATSALSYNEWIGLARDVAYIVGWSLLVYFLLLLMI</sequence>
<keyword evidence="2 5" id="KW-0812">Transmembrane</keyword>
<dbReference type="GO" id="GO:0006506">
    <property type="term" value="P:GPI anchor biosynthetic process"/>
    <property type="evidence" value="ECO:0007669"/>
    <property type="project" value="InterPro"/>
</dbReference>
<dbReference type="InParanoid" id="A0A2R5GHS3"/>
<feature type="transmembrane region" description="Helical" evidence="5">
    <location>
        <begin position="461"/>
        <end position="478"/>
    </location>
</feature>